<sequence length="166" mass="18985">MQDILPVLVSSYLFRQDMLKVLLCHFRQDMLLALINLELLGLTCQRPSGLFLLKSFLEESTSPKTEARFYHHSLQHPCKSPPVWETSNVVKEAELGNYHQQTEEFGYLAMGPVQGFPPVVLPSPGVGVLWGYPLPYPYPYPDFDYRLLYGLYPPGTYTTFSKEHKG</sequence>
<gene>
    <name evidence="1" type="ORF">XENOCAPTIV_018829</name>
</gene>
<dbReference type="EMBL" id="JAHRIN010062780">
    <property type="protein sequence ID" value="MEQ2213664.1"/>
    <property type="molecule type" value="Genomic_DNA"/>
</dbReference>
<protein>
    <submittedName>
        <fullName evidence="1">Uncharacterized protein</fullName>
    </submittedName>
</protein>
<reference evidence="1 2" key="1">
    <citation type="submission" date="2021-06" db="EMBL/GenBank/DDBJ databases">
        <authorList>
            <person name="Palmer J.M."/>
        </authorList>
    </citation>
    <scope>NUCLEOTIDE SEQUENCE [LARGE SCALE GENOMIC DNA]</scope>
    <source>
        <strain evidence="1 2">XC_2019</strain>
        <tissue evidence="1">Muscle</tissue>
    </source>
</reference>
<organism evidence="1 2">
    <name type="scientific">Xenoophorus captivus</name>
    <dbReference type="NCBI Taxonomy" id="1517983"/>
    <lineage>
        <taxon>Eukaryota</taxon>
        <taxon>Metazoa</taxon>
        <taxon>Chordata</taxon>
        <taxon>Craniata</taxon>
        <taxon>Vertebrata</taxon>
        <taxon>Euteleostomi</taxon>
        <taxon>Actinopterygii</taxon>
        <taxon>Neopterygii</taxon>
        <taxon>Teleostei</taxon>
        <taxon>Neoteleostei</taxon>
        <taxon>Acanthomorphata</taxon>
        <taxon>Ovalentaria</taxon>
        <taxon>Atherinomorphae</taxon>
        <taxon>Cyprinodontiformes</taxon>
        <taxon>Goodeidae</taxon>
        <taxon>Xenoophorus</taxon>
    </lineage>
</organism>
<keyword evidence="2" id="KW-1185">Reference proteome</keyword>
<evidence type="ECO:0000313" key="1">
    <source>
        <dbReference type="EMBL" id="MEQ2213664.1"/>
    </source>
</evidence>
<comment type="caution">
    <text evidence="1">The sequence shown here is derived from an EMBL/GenBank/DDBJ whole genome shotgun (WGS) entry which is preliminary data.</text>
</comment>
<proteinExistence type="predicted"/>
<evidence type="ECO:0000313" key="2">
    <source>
        <dbReference type="Proteomes" id="UP001434883"/>
    </source>
</evidence>
<dbReference type="Proteomes" id="UP001434883">
    <property type="component" value="Unassembled WGS sequence"/>
</dbReference>
<accession>A0ABV0RZE6</accession>
<name>A0ABV0RZE6_9TELE</name>